<feature type="region of interest" description="Disordered" evidence="1">
    <location>
        <begin position="100"/>
        <end position="204"/>
    </location>
</feature>
<reference evidence="2" key="2">
    <citation type="submission" date="2023-05" db="EMBL/GenBank/DDBJ databases">
        <authorList>
            <person name="Fouks B."/>
        </authorList>
    </citation>
    <scope>NUCLEOTIDE SEQUENCE</scope>
    <source>
        <strain evidence="2">Stay&amp;Tobe</strain>
        <tissue evidence="2">Testes</tissue>
    </source>
</reference>
<reference evidence="2" key="1">
    <citation type="journal article" date="2023" name="IScience">
        <title>Live-bearing cockroach genome reveals convergent evolutionary mechanisms linked to viviparity in insects and beyond.</title>
        <authorList>
            <person name="Fouks B."/>
            <person name="Harrison M.C."/>
            <person name="Mikhailova A.A."/>
            <person name="Marchal E."/>
            <person name="English S."/>
            <person name="Carruthers M."/>
            <person name="Jennings E.C."/>
            <person name="Chiamaka E.L."/>
            <person name="Frigard R.A."/>
            <person name="Pippel M."/>
            <person name="Attardo G.M."/>
            <person name="Benoit J.B."/>
            <person name="Bornberg-Bauer E."/>
            <person name="Tobe S.S."/>
        </authorList>
    </citation>
    <scope>NUCLEOTIDE SEQUENCE</scope>
    <source>
        <strain evidence="2">Stay&amp;Tobe</strain>
    </source>
</reference>
<evidence type="ECO:0000313" key="3">
    <source>
        <dbReference type="Proteomes" id="UP001233999"/>
    </source>
</evidence>
<sequence>MANSQPVNLSSLLEDFGELVKCSKNLMQSSLEFLQFAIKQVECRVEGLQAVNECTRLMSELEKETKKRSELEAKLSHVRRIFDNERRRRAEAEGNVVSLEEEKGIEMSEDKVQDLEKKDDANEEQEPDKEMGEIETGADELDPQVILVNRENEPTEDMTEDQDDKHGEGQEQEIHQHFQESDSLGEPLKKKLKAMKDIEEDTTG</sequence>
<keyword evidence="3" id="KW-1185">Reference proteome</keyword>
<gene>
    <name evidence="2" type="ORF">L9F63_016368</name>
</gene>
<feature type="compositionally biased region" description="Basic and acidic residues" evidence="1">
    <location>
        <begin position="100"/>
        <end position="120"/>
    </location>
</feature>
<proteinExistence type="predicted"/>
<evidence type="ECO:0000313" key="2">
    <source>
        <dbReference type="EMBL" id="KAJ9590598.1"/>
    </source>
</evidence>
<name>A0AAD8A1E4_DIPPU</name>
<dbReference type="EMBL" id="JASPKZ010004202">
    <property type="protein sequence ID" value="KAJ9590598.1"/>
    <property type="molecule type" value="Genomic_DNA"/>
</dbReference>
<evidence type="ECO:0000256" key="1">
    <source>
        <dbReference type="SAM" id="MobiDB-lite"/>
    </source>
</evidence>
<protein>
    <submittedName>
        <fullName evidence="2">Uncharacterized protein</fullName>
    </submittedName>
</protein>
<feature type="compositionally biased region" description="Basic and acidic residues" evidence="1">
    <location>
        <begin position="163"/>
        <end position="180"/>
    </location>
</feature>
<accession>A0AAD8A1E4</accession>
<organism evidence="2 3">
    <name type="scientific">Diploptera punctata</name>
    <name type="common">Pacific beetle cockroach</name>
    <dbReference type="NCBI Taxonomy" id="6984"/>
    <lineage>
        <taxon>Eukaryota</taxon>
        <taxon>Metazoa</taxon>
        <taxon>Ecdysozoa</taxon>
        <taxon>Arthropoda</taxon>
        <taxon>Hexapoda</taxon>
        <taxon>Insecta</taxon>
        <taxon>Pterygota</taxon>
        <taxon>Neoptera</taxon>
        <taxon>Polyneoptera</taxon>
        <taxon>Dictyoptera</taxon>
        <taxon>Blattodea</taxon>
        <taxon>Blaberoidea</taxon>
        <taxon>Blaberidae</taxon>
        <taxon>Diplopterinae</taxon>
        <taxon>Diploptera</taxon>
    </lineage>
</organism>
<dbReference type="Proteomes" id="UP001233999">
    <property type="component" value="Unassembled WGS sequence"/>
</dbReference>
<comment type="caution">
    <text evidence="2">The sequence shown here is derived from an EMBL/GenBank/DDBJ whole genome shotgun (WGS) entry which is preliminary data.</text>
</comment>
<dbReference type="AlphaFoldDB" id="A0AAD8A1E4"/>